<accession>A0ABN6Z421</accession>
<evidence type="ECO:0000259" key="4">
    <source>
        <dbReference type="Pfam" id="PF00149"/>
    </source>
</evidence>
<feature type="domain" description="Calcineurin-like phosphoesterase" evidence="4">
    <location>
        <begin position="34"/>
        <end position="260"/>
    </location>
</feature>
<dbReference type="SUPFAM" id="SSF56300">
    <property type="entry name" value="Metallo-dependent phosphatases"/>
    <property type="match status" value="1"/>
</dbReference>
<sequence length="583" mass="66463">MKKEAKMKRISISFCFFLLLTGTLFAQPKEVTIKLIHTSDIHGQIFSYDYIKNCSFDGGLSRVSSYVNEQRRKYPNRVLLLDGGDILQGKPSAYYYNYLDTISPHLCAQMFNYIGYNAIAIGNHEIETGHSVYERWVRLNNAPVLGANVLREDGSCYLKPYEVFEIEGVKIAVLGLLTPSIPVWVPEKKWKGLRFEDMEASARKWMNIIREKEDPDIVVGLFHSGVIYSKLEGMYNENASAEVARNVPGFDVVLAGHDHTTCLKKVLNAAGDSVLVINPGYGAFQVSDVLFDIKLNNGKVVAKSVEGNLQRMKEVERDSAFLRHFDSQIEDVKKFIFRPIGKFSKSVSVRDAYFGPSAYIDIVHSIQLQETGAEVSFTAPLSFDAQVDKGMIRVYDLFNLYQFENQLYTIDLTGTEIRNYLEFSYNLWINEMKSPDDHLLLLKKDDYTGKYIFQDYPYRFDSAAGIIYTVDVSKPFGSRVVIEKMANGKPFDLKRHYKVAINSYRACGGGGHLTSGAGIEKDSLNKRILATSPMDLRYYLMEWIVKKGNINPKTLNQWRFIPENWVKEAAKRDKKLLFETIDN</sequence>
<evidence type="ECO:0000256" key="3">
    <source>
        <dbReference type="RuleBase" id="RU362119"/>
    </source>
</evidence>
<dbReference type="SUPFAM" id="SSF55816">
    <property type="entry name" value="5'-nucleotidase (syn. UDP-sugar hydrolase), C-terminal domain"/>
    <property type="match status" value="1"/>
</dbReference>
<keyword evidence="3" id="KW-0378">Hydrolase</keyword>
<dbReference type="Proteomes" id="UP001496674">
    <property type="component" value="Chromosome"/>
</dbReference>
<dbReference type="EMBL" id="AP028055">
    <property type="protein sequence ID" value="BEG98852.1"/>
    <property type="molecule type" value="Genomic_DNA"/>
</dbReference>
<feature type="chain" id="PRO_5044998680" evidence="3">
    <location>
        <begin position="27"/>
        <end position="583"/>
    </location>
</feature>
<dbReference type="Pfam" id="PF00149">
    <property type="entry name" value="Metallophos"/>
    <property type="match status" value="1"/>
</dbReference>
<evidence type="ECO:0000313" key="6">
    <source>
        <dbReference type="EMBL" id="BEG98852.1"/>
    </source>
</evidence>
<keyword evidence="3" id="KW-0547">Nucleotide-binding</keyword>
<evidence type="ECO:0000259" key="5">
    <source>
        <dbReference type="Pfam" id="PF02872"/>
    </source>
</evidence>
<comment type="similarity">
    <text evidence="1 3">Belongs to the 5'-nucleotidase family.</text>
</comment>
<dbReference type="PANTHER" id="PTHR11575">
    <property type="entry name" value="5'-NUCLEOTIDASE-RELATED"/>
    <property type="match status" value="1"/>
</dbReference>
<evidence type="ECO:0000256" key="2">
    <source>
        <dbReference type="ARBA" id="ARBA00022729"/>
    </source>
</evidence>
<reference evidence="6 7" key="1">
    <citation type="submission" date="2023-04" db="EMBL/GenBank/DDBJ databases">
        <title>Draft genome sequence of acteroides sedimenti strain YN3PY1.</title>
        <authorList>
            <person name="Yoshida N."/>
        </authorList>
    </citation>
    <scope>NUCLEOTIDE SEQUENCE [LARGE SCALE GENOMIC DNA]</scope>
    <source>
        <strain evidence="6 7">YN3PY1</strain>
    </source>
</reference>
<dbReference type="InterPro" id="IPR008334">
    <property type="entry name" value="5'-Nucleotdase_C"/>
</dbReference>
<organism evidence="6 7">
    <name type="scientific">Bacteroides sedimenti</name>
    <dbReference type="NCBI Taxonomy" id="2136147"/>
    <lineage>
        <taxon>Bacteria</taxon>
        <taxon>Pseudomonadati</taxon>
        <taxon>Bacteroidota</taxon>
        <taxon>Bacteroidia</taxon>
        <taxon>Bacteroidales</taxon>
        <taxon>Bacteroidaceae</taxon>
        <taxon>Bacteroides</taxon>
    </lineage>
</organism>
<dbReference type="InterPro" id="IPR029052">
    <property type="entry name" value="Metallo-depent_PP-like"/>
</dbReference>
<evidence type="ECO:0000256" key="1">
    <source>
        <dbReference type="ARBA" id="ARBA00006654"/>
    </source>
</evidence>
<dbReference type="PANTHER" id="PTHR11575:SF6">
    <property type="entry name" value="2',3'-CYCLIC-NUCLEOTIDE 2'-PHOSPHODIESTERASE_3'-NUCLEOTIDASE"/>
    <property type="match status" value="1"/>
</dbReference>
<dbReference type="InterPro" id="IPR006179">
    <property type="entry name" value="5_nucleotidase/apyrase"/>
</dbReference>
<dbReference type="Pfam" id="PF02872">
    <property type="entry name" value="5_nucleotid_C"/>
    <property type="match status" value="1"/>
</dbReference>
<evidence type="ECO:0000313" key="7">
    <source>
        <dbReference type="Proteomes" id="UP001496674"/>
    </source>
</evidence>
<proteinExistence type="inferred from homology"/>
<dbReference type="Gene3D" id="3.60.21.10">
    <property type="match status" value="1"/>
</dbReference>
<dbReference type="Gene3D" id="3.90.780.10">
    <property type="entry name" value="5'-Nucleotidase, C-terminal domain"/>
    <property type="match status" value="1"/>
</dbReference>
<feature type="signal peptide" evidence="3">
    <location>
        <begin position="1"/>
        <end position="26"/>
    </location>
</feature>
<gene>
    <name evidence="6" type="ORF">BSYN_11170</name>
</gene>
<dbReference type="InterPro" id="IPR036907">
    <property type="entry name" value="5'-Nucleotdase_C_sf"/>
</dbReference>
<dbReference type="PRINTS" id="PR01607">
    <property type="entry name" value="APYRASEFAMLY"/>
</dbReference>
<feature type="domain" description="5'-Nucleotidase C-terminal" evidence="5">
    <location>
        <begin position="340"/>
        <end position="511"/>
    </location>
</feature>
<keyword evidence="2 3" id="KW-0732">Signal</keyword>
<dbReference type="InterPro" id="IPR006146">
    <property type="entry name" value="5'-Nucleotdase_CS"/>
</dbReference>
<dbReference type="PROSITE" id="PS00785">
    <property type="entry name" value="5_NUCLEOTIDASE_1"/>
    <property type="match status" value="1"/>
</dbReference>
<dbReference type="InterPro" id="IPR004843">
    <property type="entry name" value="Calcineurin-like_PHP"/>
</dbReference>
<name>A0ABN6Z421_9BACE</name>
<keyword evidence="7" id="KW-1185">Reference proteome</keyword>
<protein>
    <submittedName>
        <fullName evidence="6">2',3'-cyclic-nucleotide 2'-phosphodiesterase</fullName>
    </submittedName>
</protein>